<accession>A0ABQ0L8Y9</accession>
<evidence type="ECO:0000313" key="2">
    <source>
        <dbReference type="Proteomes" id="UP000815677"/>
    </source>
</evidence>
<dbReference type="Proteomes" id="UP000815677">
    <property type="component" value="Unassembled WGS sequence"/>
</dbReference>
<reference evidence="1" key="1">
    <citation type="submission" date="2014-09" db="EMBL/GenBank/DDBJ databases">
        <title>Genome sequence of the luminous mushroom Mycena chlorophos for searching fungal bioluminescence genes.</title>
        <authorList>
            <person name="Tanaka Y."/>
            <person name="Kasuga D."/>
            <person name="Oba Y."/>
            <person name="Hase S."/>
            <person name="Sato K."/>
            <person name="Oba Y."/>
            <person name="Sakakibara Y."/>
        </authorList>
    </citation>
    <scope>NUCLEOTIDE SEQUENCE</scope>
</reference>
<dbReference type="EMBL" id="DF843023">
    <property type="protein sequence ID" value="GAT46987.1"/>
    <property type="molecule type" value="Genomic_DNA"/>
</dbReference>
<name>A0ABQ0L8Y9_MYCCL</name>
<proteinExistence type="predicted"/>
<protein>
    <submittedName>
        <fullName evidence="1">Uncharacterized protein</fullName>
    </submittedName>
</protein>
<sequence>MGMWVNHVSEARVQELLADCVPCFVVTRVPQDLVDGVRKTNSIHPSFMTNTESLLDIDNVYQKDARLSRVQPLTTLTERPKLRTPPTITGNLGSYSHHVTACPARHRLDDRSLTLTEYPTVHCPLSDAQDTAQT</sequence>
<gene>
    <name evidence="1" type="ORF">MCHLO_04478</name>
</gene>
<keyword evidence="2" id="KW-1185">Reference proteome</keyword>
<organism evidence="1 2">
    <name type="scientific">Mycena chlorophos</name>
    <name type="common">Agaric fungus</name>
    <name type="synonym">Agaricus chlorophos</name>
    <dbReference type="NCBI Taxonomy" id="658473"/>
    <lineage>
        <taxon>Eukaryota</taxon>
        <taxon>Fungi</taxon>
        <taxon>Dikarya</taxon>
        <taxon>Basidiomycota</taxon>
        <taxon>Agaricomycotina</taxon>
        <taxon>Agaricomycetes</taxon>
        <taxon>Agaricomycetidae</taxon>
        <taxon>Agaricales</taxon>
        <taxon>Marasmiineae</taxon>
        <taxon>Mycenaceae</taxon>
        <taxon>Mycena</taxon>
    </lineage>
</organism>
<evidence type="ECO:0000313" key="1">
    <source>
        <dbReference type="EMBL" id="GAT46987.1"/>
    </source>
</evidence>